<accession>A0AAJ1YWE1</accession>
<evidence type="ECO:0000313" key="2">
    <source>
        <dbReference type="Proteomes" id="UP001248134"/>
    </source>
</evidence>
<name>A0AAJ1YWE1_9BACI</name>
<proteinExistence type="predicted"/>
<protein>
    <submittedName>
        <fullName evidence="1">Uncharacterized protein</fullName>
    </submittedName>
</protein>
<sequence>MIFQHINCDYEEHKETPTHFLLLFSHGIGLKKALSLKARLARANNQWGMEPPLIKVSLYVGLSIRIYIN</sequence>
<organism evidence="1 2">
    <name type="scientific">Bacillus pseudomycoides</name>
    <dbReference type="NCBI Taxonomy" id="64104"/>
    <lineage>
        <taxon>Bacteria</taxon>
        <taxon>Bacillati</taxon>
        <taxon>Bacillota</taxon>
        <taxon>Bacilli</taxon>
        <taxon>Bacillales</taxon>
        <taxon>Bacillaceae</taxon>
        <taxon>Bacillus</taxon>
        <taxon>Bacillus cereus group</taxon>
    </lineage>
</organism>
<dbReference type="Proteomes" id="UP001248134">
    <property type="component" value="Unassembled WGS sequence"/>
</dbReference>
<gene>
    <name evidence="1" type="ORF">FOS08_01205</name>
</gene>
<dbReference type="EMBL" id="VLYX01000001">
    <property type="protein sequence ID" value="MDR4324601.1"/>
    <property type="molecule type" value="Genomic_DNA"/>
</dbReference>
<evidence type="ECO:0000313" key="1">
    <source>
        <dbReference type="EMBL" id="MDR4324601.1"/>
    </source>
</evidence>
<reference evidence="1" key="1">
    <citation type="submission" date="2019-07" db="EMBL/GenBank/DDBJ databases">
        <title>Phylogenomic Reclassification of ATCC Bacillus Strains and Various Taxa within the Genus Bacillus.</title>
        <authorList>
            <person name="Riojas M.A."/>
            <person name="Frank A.M."/>
            <person name="Fenn S.L."/>
            <person name="King S.P."/>
            <person name="Brower S.M."/>
            <person name="Hazbon M.H."/>
        </authorList>
    </citation>
    <scope>NUCLEOTIDE SEQUENCE</scope>
    <source>
        <strain evidence="1">NR-12239</strain>
    </source>
</reference>
<dbReference type="AlphaFoldDB" id="A0AAJ1YWE1"/>
<comment type="caution">
    <text evidence="1">The sequence shown here is derived from an EMBL/GenBank/DDBJ whole genome shotgun (WGS) entry which is preliminary data.</text>
</comment>